<comment type="caution">
    <text evidence="22">The sequence shown here is derived from an EMBL/GenBank/DDBJ whole genome shotgun (WGS) entry which is preliminary data.</text>
</comment>
<dbReference type="EMBL" id="JAATIS010000147">
    <property type="protein sequence ID" value="KAG2470190.1"/>
    <property type="molecule type" value="Genomic_DNA"/>
</dbReference>
<comment type="pathway">
    <text evidence="4">Protein modification; protein ubiquitination.</text>
</comment>
<evidence type="ECO:0000256" key="12">
    <source>
        <dbReference type="ARBA" id="ARBA00022771"/>
    </source>
</evidence>
<keyword evidence="22" id="KW-0436">Ligase</keyword>
<keyword evidence="11" id="KW-0227">DNA damage</keyword>
<dbReference type="GO" id="GO:0005524">
    <property type="term" value="F:ATP binding"/>
    <property type="evidence" value="ECO:0007669"/>
    <property type="project" value="InterPro"/>
</dbReference>
<evidence type="ECO:0000256" key="6">
    <source>
        <dbReference type="ARBA" id="ARBA00022490"/>
    </source>
</evidence>
<dbReference type="SMART" id="SM00320">
    <property type="entry name" value="WD40"/>
    <property type="match status" value="2"/>
</dbReference>
<feature type="non-terminal residue" evidence="22">
    <location>
        <position position="1"/>
    </location>
</feature>
<comment type="subcellular location">
    <subcellularLocation>
        <location evidence="3">Cytoplasmic vesicle</location>
        <location evidence="3">Autophagosome</location>
    </subcellularLocation>
    <subcellularLocation>
        <location evidence="2">Nucleus</location>
        <location evidence="2">PML body</location>
    </subcellularLocation>
</comment>
<dbReference type="PANTHER" id="PTHR16047">
    <property type="entry name" value="RFWD3 PROTEIN"/>
    <property type="match status" value="1"/>
</dbReference>
<keyword evidence="12 17" id="KW-0863">Zinc-finger</keyword>
<dbReference type="InterPro" id="IPR001245">
    <property type="entry name" value="Ser-Thr/Tyr_kinase_cat_dom"/>
</dbReference>
<dbReference type="PROSITE" id="PS50089">
    <property type="entry name" value="ZF_RING_2"/>
    <property type="match status" value="1"/>
</dbReference>
<feature type="domain" description="RING-type" evidence="21">
    <location>
        <begin position="464"/>
        <end position="508"/>
    </location>
</feature>
<dbReference type="CDD" id="cd21037">
    <property type="entry name" value="MLKL_NTD"/>
    <property type="match status" value="1"/>
</dbReference>
<dbReference type="SUPFAM" id="SSF50978">
    <property type="entry name" value="WD40 repeat-like"/>
    <property type="match status" value="1"/>
</dbReference>
<feature type="coiled-coil region" evidence="18">
    <location>
        <begin position="120"/>
        <end position="150"/>
    </location>
</feature>
<comment type="catalytic activity">
    <reaction evidence="1">
        <text>S-ubiquitinyl-[E2 ubiquitin-conjugating enzyme]-L-cysteine + [acceptor protein]-L-lysine = [E2 ubiquitin-conjugating enzyme]-L-cysteine + N(6)-ubiquitinyl-[acceptor protein]-L-lysine.</text>
        <dbReference type="EC" id="2.3.2.27"/>
    </reaction>
</comment>
<dbReference type="EC" id="2.3.2.27" evidence="5"/>
<keyword evidence="16" id="KW-0539">Nucleus</keyword>
<dbReference type="InterPro" id="IPR013083">
    <property type="entry name" value="Znf_RING/FYVE/PHD"/>
</dbReference>
<dbReference type="InterPro" id="IPR015943">
    <property type="entry name" value="WD40/YVTN_repeat-like_dom_sf"/>
</dbReference>
<evidence type="ECO:0000256" key="4">
    <source>
        <dbReference type="ARBA" id="ARBA00004906"/>
    </source>
</evidence>
<reference evidence="22 23" key="1">
    <citation type="journal article" date="2021" name="Cell">
        <title>Tracing the genetic footprints of vertebrate landing in non-teleost ray-finned fishes.</title>
        <authorList>
            <person name="Bi X."/>
            <person name="Wang K."/>
            <person name="Yang L."/>
            <person name="Pan H."/>
            <person name="Jiang H."/>
            <person name="Wei Q."/>
            <person name="Fang M."/>
            <person name="Yu H."/>
            <person name="Zhu C."/>
            <person name="Cai Y."/>
            <person name="He Y."/>
            <person name="Gan X."/>
            <person name="Zeng H."/>
            <person name="Yu D."/>
            <person name="Zhu Y."/>
            <person name="Jiang H."/>
            <person name="Qiu Q."/>
            <person name="Yang H."/>
            <person name="Zhang Y.E."/>
            <person name="Wang W."/>
            <person name="Zhu M."/>
            <person name="He S."/>
            <person name="Zhang G."/>
        </authorList>
    </citation>
    <scope>NUCLEOTIDE SEQUENCE [LARGE SCALE GENOMIC DNA]</scope>
    <source>
        <strain evidence="22">Bchr_013</strain>
    </source>
</reference>
<keyword evidence="14" id="KW-0862">Zinc</keyword>
<keyword evidence="10" id="KW-0677">Repeat</keyword>
<dbReference type="AlphaFoldDB" id="A0A8X7XJ78"/>
<evidence type="ECO:0000313" key="23">
    <source>
        <dbReference type="Proteomes" id="UP000886611"/>
    </source>
</evidence>
<keyword evidence="9" id="KW-0479">Metal-binding</keyword>
<dbReference type="PROSITE" id="PS50011">
    <property type="entry name" value="PROTEIN_KINASE_DOM"/>
    <property type="match status" value="1"/>
</dbReference>
<evidence type="ECO:0000256" key="7">
    <source>
        <dbReference type="ARBA" id="ARBA00022574"/>
    </source>
</evidence>
<dbReference type="InterPro" id="IPR011009">
    <property type="entry name" value="Kinase-like_dom_sf"/>
</dbReference>
<dbReference type="Pfam" id="PF22215">
    <property type="entry name" value="MLKL_N"/>
    <property type="match status" value="1"/>
</dbReference>
<feature type="region of interest" description="Disordered" evidence="19">
    <location>
        <begin position="580"/>
        <end position="603"/>
    </location>
</feature>
<evidence type="ECO:0000256" key="9">
    <source>
        <dbReference type="ARBA" id="ARBA00022723"/>
    </source>
</evidence>
<dbReference type="GO" id="GO:0016605">
    <property type="term" value="C:PML body"/>
    <property type="evidence" value="ECO:0007669"/>
    <property type="project" value="UniProtKB-SubCell"/>
</dbReference>
<dbReference type="GO" id="GO:0061630">
    <property type="term" value="F:ubiquitin protein ligase activity"/>
    <property type="evidence" value="ECO:0007669"/>
    <property type="project" value="UniProtKB-EC"/>
</dbReference>
<evidence type="ECO:0000256" key="13">
    <source>
        <dbReference type="ARBA" id="ARBA00022786"/>
    </source>
</evidence>
<dbReference type="SUPFAM" id="SSF57850">
    <property type="entry name" value="RING/U-box"/>
    <property type="match status" value="1"/>
</dbReference>
<name>A0A8X7XJ78_POLSE</name>
<evidence type="ECO:0000256" key="11">
    <source>
        <dbReference type="ARBA" id="ARBA00022763"/>
    </source>
</evidence>
<keyword evidence="18" id="KW-0175">Coiled coil</keyword>
<evidence type="ECO:0000256" key="8">
    <source>
        <dbReference type="ARBA" id="ARBA00022679"/>
    </source>
</evidence>
<dbReference type="GO" id="GO:0005776">
    <property type="term" value="C:autophagosome"/>
    <property type="evidence" value="ECO:0007669"/>
    <property type="project" value="UniProtKB-SubCell"/>
</dbReference>
<evidence type="ECO:0000256" key="19">
    <source>
        <dbReference type="SAM" id="MobiDB-lite"/>
    </source>
</evidence>
<evidence type="ECO:0000256" key="10">
    <source>
        <dbReference type="ARBA" id="ARBA00022737"/>
    </source>
</evidence>
<dbReference type="GO" id="GO:0007166">
    <property type="term" value="P:cell surface receptor signaling pathway"/>
    <property type="evidence" value="ECO:0007669"/>
    <property type="project" value="InterPro"/>
</dbReference>
<dbReference type="Gene3D" id="1.10.510.10">
    <property type="entry name" value="Transferase(Phosphotransferase) domain 1"/>
    <property type="match status" value="1"/>
</dbReference>
<dbReference type="Gene3D" id="2.130.10.10">
    <property type="entry name" value="YVTN repeat-like/Quinoprotein amine dehydrogenase"/>
    <property type="match status" value="1"/>
</dbReference>
<feature type="domain" description="Protein kinase" evidence="20">
    <location>
        <begin position="204"/>
        <end position="497"/>
    </location>
</feature>
<evidence type="ECO:0000256" key="2">
    <source>
        <dbReference type="ARBA" id="ARBA00004322"/>
    </source>
</evidence>
<feature type="compositionally biased region" description="Low complexity" evidence="19">
    <location>
        <begin position="582"/>
        <end position="603"/>
    </location>
</feature>
<keyword evidence="6" id="KW-0963">Cytoplasm</keyword>
<dbReference type="GO" id="GO:0036297">
    <property type="term" value="P:interstrand cross-link repair"/>
    <property type="evidence" value="ECO:0007669"/>
    <property type="project" value="InterPro"/>
</dbReference>
<dbReference type="InterPro" id="IPR036537">
    <property type="entry name" value="Adaptor_Cbl_N_dom_sf"/>
</dbReference>
<dbReference type="InterPro" id="IPR056527">
    <property type="entry name" value="WD40_RFWD3"/>
</dbReference>
<evidence type="ECO:0000313" key="22">
    <source>
        <dbReference type="EMBL" id="KAG2470190.1"/>
    </source>
</evidence>
<evidence type="ECO:0000259" key="20">
    <source>
        <dbReference type="PROSITE" id="PS50011"/>
    </source>
</evidence>
<evidence type="ECO:0000256" key="5">
    <source>
        <dbReference type="ARBA" id="ARBA00012483"/>
    </source>
</evidence>
<evidence type="ECO:0000259" key="21">
    <source>
        <dbReference type="PROSITE" id="PS50089"/>
    </source>
</evidence>
<evidence type="ECO:0000256" key="3">
    <source>
        <dbReference type="ARBA" id="ARBA00004419"/>
    </source>
</evidence>
<dbReference type="Proteomes" id="UP000886611">
    <property type="component" value="Unassembled WGS sequence"/>
</dbReference>
<dbReference type="InterPro" id="IPR037381">
    <property type="entry name" value="RFWD3"/>
</dbReference>
<dbReference type="PANTHER" id="PTHR16047:SF7">
    <property type="entry name" value="E3 UBIQUITIN-PROTEIN LIGASE RFWD3"/>
    <property type="match status" value="1"/>
</dbReference>
<evidence type="ECO:0000256" key="1">
    <source>
        <dbReference type="ARBA" id="ARBA00000900"/>
    </source>
</evidence>
<keyword evidence="15" id="KW-0234">DNA repair</keyword>
<dbReference type="InterPro" id="IPR000719">
    <property type="entry name" value="Prot_kinase_dom"/>
</dbReference>
<gene>
    <name evidence="22" type="primary">Rfwd3</name>
    <name evidence="22" type="ORF">GTO96_0022899</name>
</gene>
<evidence type="ECO:0000256" key="16">
    <source>
        <dbReference type="ARBA" id="ARBA00023242"/>
    </source>
</evidence>
<dbReference type="Gene3D" id="1.20.930.20">
    <property type="entry name" value="Adaptor protein Cbl, N-terminal domain"/>
    <property type="match status" value="1"/>
</dbReference>
<dbReference type="GO" id="GO:0016567">
    <property type="term" value="P:protein ubiquitination"/>
    <property type="evidence" value="ECO:0007669"/>
    <property type="project" value="InterPro"/>
</dbReference>
<dbReference type="InterPro" id="IPR054000">
    <property type="entry name" value="MLKL_N"/>
</dbReference>
<accession>A0A8X7XJ78</accession>
<dbReference type="GO" id="GO:0016874">
    <property type="term" value="F:ligase activity"/>
    <property type="evidence" value="ECO:0007669"/>
    <property type="project" value="UniProtKB-KW"/>
</dbReference>
<dbReference type="InterPro" id="IPR001841">
    <property type="entry name" value="Znf_RING"/>
</dbReference>
<dbReference type="Pfam" id="PF07714">
    <property type="entry name" value="PK_Tyr_Ser-Thr"/>
    <property type="match status" value="1"/>
</dbReference>
<dbReference type="SUPFAM" id="SSF56112">
    <property type="entry name" value="Protein kinase-like (PK-like)"/>
    <property type="match status" value="1"/>
</dbReference>
<dbReference type="InterPro" id="IPR001680">
    <property type="entry name" value="WD40_rpt"/>
</dbReference>
<evidence type="ECO:0000256" key="18">
    <source>
        <dbReference type="SAM" id="Coils"/>
    </source>
</evidence>
<dbReference type="SMART" id="SM00184">
    <property type="entry name" value="RING"/>
    <property type="match status" value="1"/>
</dbReference>
<feature type="non-terminal residue" evidence="22">
    <location>
        <position position="894"/>
    </location>
</feature>
<proteinExistence type="predicted"/>
<evidence type="ECO:0000256" key="14">
    <source>
        <dbReference type="ARBA" id="ARBA00022833"/>
    </source>
</evidence>
<keyword evidence="7" id="KW-0853">WD repeat</keyword>
<evidence type="ECO:0000256" key="17">
    <source>
        <dbReference type="PROSITE-ProRule" id="PRU00175"/>
    </source>
</evidence>
<protein>
    <recommendedName>
        <fullName evidence="5">RING-type E3 ubiquitin transferase</fullName>
        <ecNumber evidence="5">2.3.2.27</ecNumber>
    </recommendedName>
</protein>
<feature type="coiled-coil region" evidence="18">
    <location>
        <begin position="546"/>
        <end position="580"/>
    </location>
</feature>
<dbReference type="Pfam" id="PF23419">
    <property type="entry name" value="WD40_RFWD3"/>
    <property type="match status" value="1"/>
</dbReference>
<dbReference type="CDD" id="cd16450">
    <property type="entry name" value="mRING-C3HGC3_RFWD3"/>
    <property type="match status" value="1"/>
</dbReference>
<evidence type="ECO:0000256" key="15">
    <source>
        <dbReference type="ARBA" id="ARBA00023204"/>
    </source>
</evidence>
<keyword evidence="13" id="KW-0833">Ubl conjugation pathway</keyword>
<dbReference type="InterPro" id="IPR059179">
    <property type="entry name" value="MLKL-like_MCAfunc"/>
</dbReference>
<keyword evidence="8" id="KW-0808">Transferase</keyword>
<dbReference type="GO" id="GO:0004672">
    <property type="term" value="F:protein kinase activity"/>
    <property type="evidence" value="ECO:0007669"/>
    <property type="project" value="InterPro"/>
</dbReference>
<organism evidence="22 23">
    <name type="scientific">Polypterus senegalus</name>
    <name type="common">Senegal bichir</name>
    <dbReference type="NCBI Taxonomy" id="55291"/>
    <lineage>
        <taxon>Eukaryota</taxon>
        <taxon>Metazoa</taxon>
        <taxon>Chordata</taxon>
        <taxon>Craniata</taxon>
        <taxon>Vertebrata</taxon>
        <taxon>Euteleostomi</taxon>
        <taxon>Actinopterygii</taxon>
        <taxon>Polypteriformes</taxon>
        <taxon>Polypteridae</taxon>
        <taxon>Polypterus</taxon>
    </lineage>
</organism>
<dbReference type="Pfam" id="PF13639">
    <property type="entry name" value="zf-RING_2"/>
    <property type="match status" value="1"/>
</dbReference>
<feature type="region of interest" description="Disordered" evidence="19">
    <location>
        <begin position="436"/>
        <end position="456"/>
    </location>
</feature>
<dbReference type="Gene3D" id="3.30.200.20">
    <property type="entry name" value="Phosphorylase Kinase, domain 1"/>
    <property type="match status" value="1"/>
</dbReference>
<dbReference type="InterPro" id="IPR036322">
    <property type="entry name" value="WD40_repeat_dom_sf"/>
</dbReference>
<sequence length="894" mass="100302">MDFIDPVLGIAEKVYSLCNEVKANRKKCQRLAERIKALSVPVRVIKVKGPKDVPKVVLHGLKELKDTLELAQEFVTNYGFLHRIQKMIKAYDIADEFNQLNDRLNDAFQVLVLCLHAEQKIQLERTFDVANRKKEDLEDGKDDNKELEILIGLQKETNDKISAVKETVDSTQSDMREVRKLLENMKKPSSQEMNIREILWEELTLEANPFMRTESSVVYKGEFNKFTVAVKRYNTSTDSDEVRKVFEKEVKTMKHFESPNILRMFGICIFNEAGNRPDFLIVMEFCEFGSLREVLDGKHKLPWTRKAWICLEAARGLYRLHQTEEKFKVHGCITSSNFLVDTGYRIKLGGFELAATQTSLMKSKTKKSTTLYYSSPQQLENANWRYNRSCEIYSFGIVMWEVASRKIPFQDVSDLQCEQHEDLTLSVEQSLSLTSAKSPSKKLPEPSTIASSTNDLEEEEGDTCTICFEPWTNAGDHRLSALRCGHLFGFNCIDRWLRGQGGKCPQCNKKAKRSDVVLLYARSLKALDTSDQEKMKSTLQHEQTLRRKAELESAQCRLQLQVLTDECGRLRKELQELKTLMSQQGGSTSHSSGSVPGCSLSHSSSQAQGRRYNFSKAVLVSQTGNCRVLAYCEPLSCLLASQPSPQATLIPGCGVKKISAVNMKSCQYVPIHTKQIRGLSFNNQMDSLMLSAALDNTIKLTSLLTNTVVQTYNTGRPVWSCCWCLDDPNYVYAGLSNGAILVYDTRDTSTYVHELTSLGSRLARFIAHPEVFQVFDHLVPIAPPGWADDSSSRVLGTRQHPLAAIPAPNQAVEDSISHGARWEVGESSSAWGAATKRSGEDLAEHGIAPREIMTTDDFASLTKNQIRSKAQALSVLAAPIPGATVLEDLIAASR</sequence>
<dbReference type="GO" id="GO:0008270">
    <property type="term" value="F:zinc ion binding"/>
    <property type="evidence" value="ECO:0007669"/>
    <property type="project" value="UniProtKB-KW"/>
</dbReference>
<dbReference type="Gene3D" id="3.30.40.10">
    <property type="entry name" value="Zinc/RING finger domain, C3HC4 (zinc finger)"/>
    <property type="match status" value="1"/>
</dbReference>
<keyword evidence="23" id="KW-1185">Reference proteome</keyword>